<sequence length="69" mass="7290">MGDFENKAEDLGGKAKEGYGEAVGDESVRDEGRADQTKADIKDKAAKAGESVKDGVNKILGGFQDDTKK</sequence>
<feature type="region of interest" description="Disordered" evidence="2">
    <location>
        <begin position="1"/>
        <end position="48"/>
    </location>
</feature>
<organism evidence="4 5">
    <name type="scientific">Corynebacterium alimapuense</name>
    <dbReference type="NCBI Taxonomy" id="1576874"/>
    <lineage>
        <taxon>Bacteria</taxon>
        <taxon>Bacillati</taxon>
        <taxon>Actinomycetota</taxon>
        <taxon>Actinomycetes</taxon>
        <taxon>Mycobacteriales</taxon>
        <taxon>Corynebacteriaceae</taxon>
        <taxon>Corynebacterium</taxon>
    </lineage>
</organism>
<evidence type="ECO:0000256" key="2">
    <source>
        <dbReference type="SAM" id="MobiDB-lite"/>
    </source>
</evidence>
<evidence type="ECO:0000259" key="3">
    <source>
        <dbReference type="Pfam" id="PF05532"/>
    </source>
</evidence>
<dbReference type="InterPro" id="IPR008462">
    <property type="entry name" value="CsbD"/>
</dbReference>
<keyword evidence="5" id="KW-1185">Reference proteome</keyword>
<dbReference type="Proteomes" id="UP000266975">
    <property type="component" value="Unassembled WGS sequence"/>
</dbReference>
<evidence type="ECO:0000313" key="4">
    <source>
        <dbReference type="EMBL" id="RNE48243.1"/>
    </source>
</evidence>
<name>A0A3M8K4U2_9CORY</name>
<dbReference type="Pfam" id="PF05532">
    <property type="entry name" value="CsbD"/>
    <property type="match status" value="1"/>
</dbReference>
<proteinExistence type="inferred from homology"/>
<feature type="domain" description="CsbD-like" evidence="3">
    <location>
        <begin position="4"/>
        <end position="54"/>
    </location>
</feature>
<feature type="compositionally biased region" description="Basic and acidic residues" evidence="2">
    <location>
        <begin position="26"/>
        <end position="48"/>
    </location>
</feature>
<dbReference type="SUPFAM" id="SSF69047">
    <property type="entry name" value="Hypothetical protein YjbJ"/>
    <property type="match status" value="1"/>
</dbReference>
<comment type="similarity">
    <text evidence="1">Belongs to the UPF0337 (CsbD) family.</text>
</comment>
<dbReference type="Gene3D" id="1.10.1470.10">
    <property type="entry name" value="YjbJ"/>
    <property type="match status" value="1"/>
</dbReference>
<reference evidence="4 5" key="1">
    <citation type="submission" date="2018-02" db="EMBL/GenBank/DDBJ databases">
        <title>Corynebacterium alimpuense sp. nov., a marine obligate actinomycete isolated from sediments of Valparaiso bay, Chile.</title>
        <authorList>
            <person name="Claverias F."/>
            <person name="Gonzales-Siles L."/>
            <person name="Salva-Serra F."/>
            <person name="Inganaes E."/>
            <person name="Molin K."/>
            <person name="Cumsille A."/>
            <person name="Undabarrena A."/>
            <person name="Couve E."/>
            <person name="Moore E.R.B."/>
            <person name="Gomila M."/>
            <person name="Camara B."/>
        </authorList>
    </citation>
    <scope>NUCLEOTIDE SEQUENCE [LARGE SCALE GENOMIC DNA]</scope>
    <source>
        <strain evidence="4 5">CCUG 69366</strain>
    </source>
</reference>
<protein>
    <submittedName>
        <fullName evidence="4">CsbD family protein</fullName>
    </submittedName>
</protein>
<dbReference type="AlphaFoldDB" id="A0A3M8K4U2"/>
<accession>A0A3M8K4U2</accession>
<dbReference type="OrthoDB" id="4419830at2"/>
<dbReference type="RefSeq" id="WP_123048817.1">
    <property type="nucleotide sequence ID" value="NZ_PTJO01000006.1"/>
</dbReference>
<evidence type="ECO:0000256" key="1">
    <source>
        <dbReference type="ARBA" id="ARBA00009129"/>
    </source>
</evidence>
<comment type="caution">
    <text evidence="4">The sequence shown here is derived from an EMBL/GenBank/DDBJ whole genome shotgun (WGS) entry which is preliminary data.</text>
</comment>
<evidence type="ECO:0000313" key="5">
    <source>
        <dbReference type="Proteomes" id="UP000266975"/>
    </source>
</evidence>
<feature type="compositionally biased region" description="Basic and acidic residues" evidence="2">
    <location>
        <begin position="1"/>
        <end position="19"/>
    </location>
</feature>
<gene>
    <name evidence="4" type="ORF">C5L39_10330</name>
</gene>
<dbReference type="InterPro" id="IPR036629">
    <property type="entry name" value="YjbJ_sf"/>
</dbReference>
<dbReference type="EMBL" id="PTJO01000006">
    <property type="protein sequence ID" value="RNE48243.1"/>
    <property type="molecule type" value="Genomic_DNA"/>
</dbReference>